<dbReference type="InterPro" id="IPR036388">
    <property type="entry name" value="WH-like_DNA-bd_sf"/>
</dbReference>
<dbReference type="SUPFAM" id="SSF54236">
    <property type="entry name" value="Ubiquitin-like"/>
    <property type="match status" value="1"/>
</dbReference>
<dbReference type="SMART" id="SM00229">
    <property type="entry name" value="RasGEFN"/>
    <property type="match status" value="1"/>
</dbReference>
<dbReference type="InterPro" id="IPR036390">
    <property type="entry name" value="WH_DNA-bd_sf"/>
</dbReference>
<dbReference type="Gene3D" id="2.60.120.10">
    <property type="entry name" value="Jelly Rolls"/>
    <property type="match status" value="2"/>
</dbReference>
<feature type="domain" description="Ras-GEF" evidence="3">
    <location>
        <begin position="850"/>
        <end position="1085"/>
    </location>
</feature>
<dbReference type="Gene3D" id="1.20.870.10">
    <property type="entry name" value="Son of sevenless (SoS) protein Chain: S domain 1"/>
    <property type="match status" value="1"/>
</dbReference>
<dbReference type="Pfam" id="PF00027">
    <property type="entry name" value="cNMP_binding"/>
    <property type="match status" value="2"/>
</dbReference>
<evidence type="ECO:0000256" key="2">
    <source>
        <dbReference type="PROSITE-ProRule" id="PRU00168"/>
    </source>
</evidence>
<keyword evidence="8" id="KW-1185">Reference proteome</keyword>
<reference evidence="7" key="1">
    <citation type="submission" date="2023-07" db="EMBL/GenBank/DDBJ databases">
        <authorList>
            <consortium name="CYATHOMIX"/>
        </authorList>
    </citation>
    <scope>NUCLEOTIDE SEQUENCE</scope>
    <source>
        <strain evidence="7">N/A</strain>
    </source>
</reference>
<keyword evidence="1 2" id="KW-0344">Guanine-nucleotide releasing factor</keyword>
<feature type="domain" description="Cyclic nucleotide-binding" evidence="4">
    <location>
        <begin position="424"/>
        <end position="525"/>
    </location>
</feature>
<dbReference type="SMART" id="SM00147">
    <property type="entry name" value="RasGEF"/>
    <property type="match status" value="1"/>
</dbReference>
<organism evidence="7 8">
    <name type="scientific">Cylicocyclus nassatus</name>
    <name type="common">Nematode worm</name>
    <dbReference type="NCBI Taxonomy" id="53992"/>
    <lineage>
        <taxon>Eukaryota</taxon>
        <taxon>Metazoa</taxon>
        <taxon>Ecdysozoa</taxon>
        <taxon>Nematoda</taxon>
        <taxon>Chromadorea</taxon>
        <taxon>Rhabditida</taxon>
        <taxon>Rhabditina</taxon>
        <taxon>Rhabditomorpha</taxon>
        <taxon>Strongyloidea</taxon>
        <taxon>Strongylidae</taxon>
        <taxon>Cylicocyclus</taxon>
    </lineage>
</organism>
<evidence type="ECO:0000313" key="7">
    <source>
        <dbReference type="EMBL" id="CAJ0599187.1"/>
    </source>
</evidence>
<dbReference type="CDD" id="cd00155">
    <property type="entry name" value="RasGEF"/>
    <property type="match status" value="1"/>
</dbReference>
<dbReference type="Gene3D" id="1.10.10.10">
    <property type="entry name" value="Winged helix-like DNA-binding domain superfamily/Winged helix DNA-binding domain"/>
    <property type="match status" value="1"/>
</dbReference>
<dbReference type="EMBL" id="CATQJL010000223">
    <property type="protein sequence ID" value="CAJ0599187.1"/>
    <property type="molecule type" value="Genomic_DNA"/>
</dbReference>
<dbReference type="GO" id="GO:0005886">
    <property type="term" value="C:plasma membrane"/>
    <property type="evidence" value="ECO:0007669"/>
    <property type="project" value="TreeGrafter"/>
</dbReference>
<evidence type="ECO:0000259" key="3">
    <source>
        <dbReference type="PROSITE" id="PS50009"/>
    </source>
</evidence>
<dbReference type="InterPro" id="IPR000595">
    <property type="entry name" value="cNMP-bd_dom"/>
</dbReference>
<dbReference type="Gene3D" id="3.10.20.90">
    <property type="entry name" value="Phosphatidylinositol 3-kinase Catalytic Subunit, Chain A, domain 1"/>
    <property type="match status" value="1"/>
</dbReference>
<dbReference type="InterPro" id="IPR023578">
    <property type="entry name" value="Ras_GEF_dom_sf"/>
</dbReference>
<protein>
    <submittedName>
        <fullName evidence="7">Uncharacterized protein</fullName>
    </submittedName>
</protein>
<dbReference type="CDD" id="cd00038">
    <property type="entry name" value="CAP_ED"/>
    <property type="match status" value="2"/>
</dbReference>
<evidence type="ECO:0000259" key="5">
    <source>
        <dbReference type="PROSITE" id="PS50186"/>
    </source>
</evidence>
<comment type="caution">
    <text evidence="7">The sequence shown here is derived from an EMBL/GenBank/DDBJ whole genome shotgun (WGS) entry which is preliminary data.</text>
</comment>
<dbReference type="SUPFAM" id="SSF48366">
    <property type="entry name" value="Ras GEF"/>
    <property type="match status" value="1"/>
</dbReference>
<dbReference type="InterPro" id="IPR029071">
    <property type="entry name" value="Ubiquitin-like_domsf"/>
</dbReference>
<dbReference type="InterPro" id="IPR019804">
    <property type="entry name" value="Ras_G-nucl-exch_fac_CS"/>
</dbReference>
<dbReference type="InterPro" id="IPR014710">
    <property type="entry name" value="RmlC-like_jellyroll"/>
</dbReference>
<dbReference type="InterPro" id="IPR000651">
    <property type="entry name" value="Ras-like_Gua-exchang_fac_N"/>
</dbReference>
<evidence type="ECO:0000259" key="6">
    <source>
        <dbReference type="PROSITE" id="PS50212"/>
    </source>
</evidence>
<dbReference type="InterPro" id="IPR008937">
    <property type="entry name" value="Ras-like_GEF"/>
</dbReference>
<sequence>MQFELVRLIILLKKPQSAAWHQAHGARRAMDALVSRARRIGPLRSLSDPLLLSLFSNSDCIPDRVQQGVVLFNQGDRTSYWYLLLAGEVQLFLPGYYSTLESIPLCSLSAGSLFGELDIDRHCCSAIVTRQAEFVRISQRHFVSLYNKHADHLQPFIVVMQDLLSEEQAAPSHFAGNRLPPDGGVVQPQINGRVNGLSTPELQYPREYLEGPSTFDVSAMQNELNQLPKQISYDQGSIIEFNNSISFESRILEVGAHLKHAMLTQAPHLVRERIIHKVPYADCMIGCEMVDWLLDLSVSTGAHSPALSRFQISGMWQTLLEHNVICHVTNELQFVDKMVCYRWVDDGSGRSDRRITNGLPGRYASLDPRLKEDPPSREDLANAVFFLSTVGPDALFRMILKKLPHDRTPEELELVYEELLHVKALSHLSTMVKRELATVIGYEHHTHAGTVLFHQGEPGKNWYIILRGSVDVSIHGKGVVCTLQEGDDFGKLALVNDSPRAATITLREDHAQFLTVDKHDFNRILRDVEANTVRLKEHGQDVLVLEKINLPRGAAIEGGLASNGKGQCCYSVMAGLAEKMLEYVLETRVDAQEDGAELDVFLEDLVLTHIIYLPTNTLCNYLKHYYSRSAEPHSDPLVALDDLEHRLSARRRVVTFLWLWVNALGIHYFLDPAANAFVEELYCHVLEDNRTIPGMGPILARISALRDLREDAQRTLARHPAVVLECGVLSTMAPSPNPVLPSDICNQIIHLSDTTSFALPIRMDKTAVEICELVRSRLRSSHGEELALVEVKSSGEKVVFYDGDVSISTMLSLNGKLYVVSKDEIDSLVPQLDQNGPVESVHASVMEYVGSHELAQQLLVLHTQLFEATDEIELVTQVIGRDQFPGRVPSNLDLLMRRFNEVQYWATTEVLLALPQKRVNTLRKFIKIAMYAKENRDLMTLFAITLGLSNIAVSRLTHLWERLPAKLRRQFAEFESLLDPSRNHRPYRALVAKMSPPLIPFVPLLLKDLTFIHEGNKTYYNGLVNFEKMHMIANILRSFRQCKSRYSIPQMEQKKIYETQNFIRNFRVVDNQRRLMELSYQIEPRRRRN</sequence>
<dbReference type="PROSITE" id="PS50212">
    <property type="entry name" value="RASGEF_NTER"/>
    <property type="match status" value="1"/>
</dbReference>
<dbReference type="InterPro" id="IPR000591">
    <property type="entry name" value="DEP_dom"/>
</dbReference>
<dbReference type="GO" id="GO:0005085">
    <property type="term" value="F:guanyl-nucleotide exchange factor activity"/>
    <property type="evidence" value="ECO:0007669"/>
    <property type="project" value="UniProtKB-KW"/>
</dbReference>
<dbReference type="InterPro" id="IPR036964">
    <property type="entry name" value="RASGEF_cat_dom_sf"/>
</dbReference>
<evidence type="ECO:0000313" key="8">
    <source>
        <dbReference type="Proteomes" id="UP001176961"/>
    </source>
</evidence>
<proteinExistence type="predicted"/>
<dbReference type="PROSITE" id="PS50042">
    <property type="entry name" value="CNMP_BINDING_3"/>
    <property type="match status" value="2"/>
</dbReference>
<dbReference type="Proteomes" id="UP001176961">
    <property type="component" value="Unassembled WGS sequence"/>
</dbReference>
<dbReference type="SMART" id="SM00100">
    <property type="entry name" value="cNMP"/>
    <property type="match status" value="2"/>
</dbReference>
<dbReference type="Gene3D" id="1.10.840.10">
    <property type="entry name" value="Ras guanine-nucleotide exchange factors catalytic domain"/>
    <property type="match status" value="1"/>
</dbReference>
<dbReference type="Pfam" id="PF00610">
    <property type="entry name" value="DEP"/>
    <property type="match status" value="1"/>
</dbReference>
<dbReference type="PROSITE" id="PS50186">
    <property type="entry name" value="DEP"/>
    <property type="match status" value="1"/>
</dbReference>
<evidence type="ECO:0000259" key="4">
    <source>
        <dbReference type="PROSITE" id="PS50042"/>
    </source>
</evidence>
<dbReference type="PANTHER" id="PTHR23113:SF327">
    <property type="entry name" value="EXCHANGE PROTEIN DIRECTLY ACTIVATED BY CAMP, ISOFORM E"/>
    <property type="match status" value="1"/>
</dbReference>
<evidence type="ECO:0000256" key="1">
    <source>
        <dbReference type="ARBA" id="ARBA00022658"/>
    </source>
</evidence>
<dbReference type="PANTHER" id="PTHR23113">
    <property type="entry name" value="GUANINE NUCLEOTIDE EXCHANGE FACTOR"/>
    <property type="match status" value="1"/>
</dbReference>
<dbReference type="SUPFAM" id="SSF51206">
    <property type="entry name" value="cAMP-binding domain-like"/>
    <property type="match status" value="2"/>
</dbReference>
<dbReference type="InterPro" id="IPR001895">
    <property type="entry name" value="RASGEF_cat_dom"/>
</dbReference>
<dbReference type="PRINTS" id="PR00103">
    <property type="entry name" value="CAMPKINASE"/>
</dbReference>
<dbReference type="InterPro" id="IPR018490">
    <property type="entry name" value="cNMP-bd_dom_sf"/>
</dbReference>
<name>A0AA36GVY7_CYLNA</name>
<dbReference type="Gene3D" id="1.10.8.1240">
    <property type="match status" value="1"/>
</dbReference>
<dbReference type="PROSITE" id="PS00720">
    <property type="entry name" value="RASGEF"/>
    <property type="match status" value="1"/>
</dbReference>
<feature type="domain" description="Cyclic nucleotide-binding" evidence="4">
    <location>
        <begin position="42"/>
        <end position="119"/>
    </location>
</feature>
<feature type="domain" description="N-terminal Ras-GEF" evidence="6">
    <location>
        <begin position="568"/>
        <end position="706"/>
    </location>
</feature>
<dbReference type="SMART" id="SM00049">
    <property type="entry name" value="DEP"/>
    <property type="match status" value="1"/>
</dbReference>
<feature type="domain" description="DEP" evidence="5">
    <location>
        <begin position="264"/>
        <end position="345"/>
    </location>
</feature>
<dbReference type="PROSITE" id="PS50009">
    <property type="entry name" value="RASGEF_CAT"/>
    <property type="match status" value="1"/>
</dbReference>
<dbReference type="AlphaFoldDB" id="A0AA36GVY7"/>
<dbReference type="GO" id="GO:0007265">
    <property type="term" value="P:Ras protein signal transduction"/>
    <property type="evidence" value="ECO:0007669"/>
    <property type="project" value="TreeGrafter"/>
</dbReference>
<dbReference type="Pfam" id="PF00617">
    <property type="entry name" value="RasGEF"/>
    <property type="match status" value="1"/>
</dbReference>
<accession>A0AA36GVY7</accession>
<gene>
    <name evidence="7" type="ORF">CYNAS_LOCUS11170</name>
</gene>
<dbReference type="SUPFAM" id="SSF46785">
    <property type="entry name" value="Winged helix' DNA-binding domain"/>
    <property type="match status" value="1"/>
</dbReference>